<name>A0A1B1CKS3_RHILE</name>
<dbReference type="OrthoDB" id="335726at2"/>
<dbReference type="InterPro" id="IPR036291">
    <property type="entry name" value="NAD(P)-bd_dom_sf"/>
</dbReference>
<keyword evidence="3" id="KW-0614">Plasmid</keyword>
<sequence length="249" mass="26832">MKAIGKTLLLIGATSDIGRATALVYAEAGWDIHLVGRRRELVQREADDIVTRTAAAVTAHELDILDTGRFEEFLSIVSPLPDTAICVVGELGEQARAERELEHAAMVMRTNFEGPALMLGLLASRFAARGSGTIVGISSVAGDRGRGSNYVYGAAKAGLTAFLSGLRNRLSTAGVRVLTIKPGFVRTRMTDGMKLPPMLTAEPAEVAQRIFAVADGSKGGDVVYVRRIWYPLMAIIRGIPEPIFKRLRL</sequence>
<dbReference type="InterPro" id="IPR020904">
    <property type="entry name" value="Sc_DH/Rdtase_CS"/>
</dbReference>
<dbReference type="PRINTS" id="PR00081">
    <property type="entry name" value="GDHRDH"/>
</dbReference>
<evidence type="ECO:0000313" key="3">
    <source>
        <dbReference type="EMBL" id="ANP90348.1"/>
    </source>
</evidence>
<dbReference type="PANTHER" id="PTHR44196:SF1">
    <property type="entry name" value="DEHYDROGENASE_REDUCTASE SDR FAMILY MEMBER 7B"/>
    <property type="match status" value="1"/>
</dbReference>
<accession>A0A1B1CKS3</accession>
<comment type="similarity">
    <text evidence="1">Belongs to the short-chain dehydrogenases/reductases (SDR) family.</text>
</comment>
<evidence type="ECO:0000256" key="1">
    <source>
        <dbReference type="ARBA" id="ARBA00006484"/>
    </source>
</evidence>
<organism evidence="3 4">
    <name type="scientific">Rhizobium leguminosarum</name>
    <dbReference type="NCBI Taxonomy" id="384"/>
    <lineage>
        <taxon>Bacteria</taxon>
        <taxon>Pseudomonadati</taxon>
        <taxon>Pseudomonadota</taxon>
        <taxon>Alphaproteobacteria</taxon>
        <taxon>Hyphomicrobiales</taxon>
        <taxon>Rhizobiaceae</taxon>
        <taxon>Rhizobium/Agrobacterium group</taxon>
        <taxon>Rhizobium</taxon>
    </lineage>
</organism>
<proteinExistence type="inferred from homology"/>
<geneLocation type="plasmid" evidence="3 4">
    <name>unnamed2</name>
</geneLocation>
<dbReference type="GO" id="GO:0016020">
    <property type="term" value="C:membrane"/>
    <property type="evidence" value="ECO:0007669"/>
    <property type="project" value="TreeGrafter"/>
</dbReference>
<dbReference type="Pfam" id="PF00106">
    <property type="entry name" value="adh_short"/>
    <property type="match status" value="1"/>
</dbReference>
<protein>
    <submittedName>
        <fullName evidence="3">Short-chain dehydrogenase</fullName>
    </submittedName>
</protein>
<dbReference type="PROSITE" id="PS00061">
    <property type="entry name" value="ADH_SHORT"/>
    <property type="match status" value="1"/>
</dbReference>
<dbReference type="PANTHER" id="PTHR44196">
    <property type="entry name" value="DEHYDROGENASE/REDUCTASE SDR FAMILY MEMBER 7B"/>
    <property type="match status" value="1"/>
</dbReference>
<dbReference type="NCBIfam" id="NF005489">
    <property type="entry name" value="PRK07102.1"/>
    <property type="match status" value="1"/>
</dbReference>
<dbReference type="GO" id="GO:0016491">
    <property type="term" value="F:oxidoreductase activity"/>
    <property type="evidence" value="ECO:0007669"/>
    <property type="project" value="UniProtKB-KW"/>
</dbReference>
<dbReference type="InterPro" id="IPR002347">
    <property type="entry name" value="SDR_fam"/>
</dbReference>
<dbReference type="Gene3D" id="3.40.50.720">
    <property type="entry name" value="NAD(P)-binding Rossmann-like Domain"/>
    <property type="match status" value="1"/>
</dbReference>
<evidence type="ECO:0000313" key="4">
    <source>
        <dbReference type="Proteomes" id="UP000092691"/>
    </source>
</evidence>
<keyword evidence="2" id="KW-0560">Oxidoreductase</keyword>
<dbReference type="CDD" id="cd05233">
    <property type="entry name" value="SDR_c"/>
    <property type="match status" value="1"/>
</dbReference>
<dbReference type="RefSeq" id="WP_065283820.1">
    <property type="nucleotide sequence ID" value="NZ_CP016289.1"/>
</dbReference>
<dbReference type="AlphaFoldDB" id="A0A1B1CKS3"/>
<reference evidence="3 4" key="1">
    <citation type="submission" date="2016-06" db="EMBL/GenBank/DDBJ databases">
        <title>Microsymbionts genomes from the relict species Vavilovia formosa.</title>
        <authorList>
            <person name="Chirak E."/>
            <person name="Kimeklis A."/>
            <person name="Andronov E."/>
        </authorList>
    </citation>
    <scope>NUCLEOTIDE SEQUENCE [LARGE SCALE GENOMIC DNA]</scope>
    <source>
        <strain evidence="3 4">Vaf10</strain>
        <plasmid evidence="4">Plasmid unnamed2</plasmid>
    </source>
</reference>
<gene>
    <name evidence="3" type="ORF">BA011_30785</name>
</gene>
<dbReference type="Proteomes" id="UP000092691">
    <property type="component" value="Plasmid unnamed2"/>
</dbReference>
<dbReference type="SUPFAM" id="SSF51735">
    <property type="entry name" value="NAD(P)-binding Rossmann-fold domains"/>
    <property type="match status" value="1"/>
</dbReference>
<dbReference type="EMBL" id="CP016289">
    <property type="protein sequence ID" value="ANP90348.1"/>
    <property type="molecule type" value="Genomic_DNA"/>
</dbReference>
<evidence type="ECO:0000256" key="2">
    <source>
        <dbReference type="ARBA" id="ARBA00023002"/>
    </source>
</evidence>